<gene>
    <name evidence="3" type="ORF">IW245_005855</name>
</gene>
<keyword evidence="2" id="KW-1133">Transmembrane helix</keyword>
<feature type="transmembrane region" description="Helical" evidence="2">
    <location>
        <begin position="407"/>
        <end position="426"/>
    </location>
</feature>
<sequence length="630" mass="68462">MTSSPKQPTSTSEDRTEESPGGDETRPEAAKDPIPDNSDAVDASDTSDEASDKWDAFAPDAPQARRGRLRRFLGHEWTLAAVGSVLLAVLMTWPTVKDITRTIPEDIYDPLLQAWQIAWAGHALVTDPMNLWNANPFFPESGSLAFTDAIPGYAPFGMIGEGFTAAVVRYNIVFVLLHALAFFGAYVLLRQLGARRPGAAVAGMAFAYAPWKLAHGGHMNVISVGGIALALAMLARGHGFSLRTGYRSDRTRTGWVIGGWLVAAWQMTLGFAIGIPFGWVLLTIGLVVLISWFVKRRPVVPWRIVIADLAGGAVFATVTLAIASVYLKVRETHPNAERTEADLALFSPPPHGLLTAPSENWLWGAAHAQARTTLPYLAEQPLLPGFFLIGLAIAGLFFSTWKLSTRLWLGGTTLVMVWLTLGTQSANGGEYGYLLVYRHLPGMEALRTPGRLILWVTLLLAVLAAGVVSAFAQQAYEVARHRPLSQIGIPLRLAMVLPVLLVGVEGWNNTPHPVVPTPPVAFSTLKAPLMILPSDQFTDEAAMLWSTDGFPTMVNGGSAFYPARQDEIRNMSTSFPSPESVQYLRDLGVKTVVVLRDRIPGTPWERAASTPSDELGIDRREDGNTIVFTL</sequence>
<feature type="transmembrane region" description="Helical" evidence="2">
    <location>
        <begin position="382"/>
        <end position="400"/>
    </location>
</feature>
<dbReference type="EMBL" id="JADOUF010000001">
    <property type="protein sequence ID" value="MBG6139661.1"/>
    <property type="molecule type" value="Genomic_DNA"/>
</dbReference>
<feature type="compositionally biased region" description="Basic and acidic residues" evidence="1">
    <location>
        <begin position="12"/>
        <end position="34"/>
    </location>
</feature>
<dbReference type="RefSeq" id="WP_233472845.1">
    <property type="nucleotide sequence ID" value="NZ_BONS01000006.1"/>
</dbReference>
<feature type="transmembrane region" description="Helical" evidence="2">
    <location>
        <begin position="77"/>
        <end position="96"/>
    </location>
</feature>
<evidence type="ECO:0000313" key="3">
    <source>
        <dbReference type="EMBL" id="MBG6139661.1"/>
    </source>
</evidence>
<feature type="region of interest" description="Disordered" evidence="1">
    <location>
        <begin position="1"/>
        <end position="59"/>
    </location>
</feature>
<feature type="transmembrane region" description="Helical" evidence="2">
    <location>
        <begin position="217"/>
        <end position="235"/>
    </location>
</feature>
<feature type="transmembrane region" description="Helical" evidence="2">
    <location>
        <begin position="277"/>
        <end position="294"/>
    </location>
</feature>
<feature type="transmembrane region" description="Helical" evidence="2">
    <location>
        <begin position="168"/>
        <end position="189"/>
    </location>
</feature>
<protein>
    <submittedName>
        <fullName evidence="3">Uncharacterized protein (DUF697 family)</fullName>
    </submittedName>
</protein>
<keyword evidence="4" id="KW-1185">Reference proteome</keyword>
<accession>A0A8J7GK58</accession>
<evidence type="ECO:0000256" key="1">
    <source>
        <dbReference type="SAM" id="MobiDB-lite"/>
    </source>
</evidence>
<evidence type="ECO:0000256" key="2">
    <source>
        <dbReference type="SAM" id="Phobius"/>
    </source>
</evidence>
<evidence type="ECO:0000313" key="4">
    <source>
        <dbReference type="Proteomes" id="UP000622552"/>
    </source>
</evidence>
<feature type="transmembrane region" description="Helical" evidence="2">
    <location>
        <begin position="452"/>
        <end position="472"/>
    </location>
</feature>
<comment type="caution">
    <text evidence="3">The sequence shown here is derived from an EMBL/GenBank/DDBJ whole genome shotgun (WGS) entry which is preliminary data.</text>
</comment>
<proteinExistence type="predicted"/>
<organism evidence="3 4">
    <name type="scientific">Longispora fulva</name>
    <dbReference type="NCBI Taxonomy" id="619741"/>
    <lineage>
        <taxon>Bacteria</taxon>
        <taxon>Bacillati</taxon>
        <taxon>Actinomycetota</taxon>
        <taxon>Actinomycetes</taxon>
        <taxon>Micromonosporales</taxon>
        <taxon>Micromonosporaceae</taxon>
        <taxon>Longispora</taxon>
    </lineage>
</organism>
<name>A0A8J7GK58_9ACTN</name>
<keyword evidence="2" id="KW-0812">Transmembrane</keyword>
<keyword evidence="2" id="KW-0472">Membrane</keyword>
<reference evidence="3" key="1">
    <citation type="submission" date="2020-11" db="EMBL/GenBank/DDBJ databases">
        <title>Sequencing the genomes of 1000 actinobacteria strains.</title>
        <authorList>
            <person name="Klenk H.-P."/>
        </authorList>
    </citation>
    <scope>NUCLEOTIDE SEQUENCE</scope>
    <source>
        <strain evidence="3">DSM 45356</strain>
    </source>
</reference>
<dbReference type="Proteomes" id="UP000622552">
    <property type="component" value="Unassembled WGS sequence"/>
</dbReference>
<feature type="transmembrane region" description="Helical" evidence="2">
    <location>
        <begin position="306"/>
        <end position="327"/>
    </location>
</feature>
<dbReference type="AlphaFoldDB" id="A0A8J7GK58"/>
<feature type="compositionally biased region" description="Polar residues" evidence="1">
    <location>
        <begin position="1"/>
        <end position="11"/>
    </location>
</feature>